<protein>
    <recommendedName>
        <fullName evidence="4">Secreted protein</fullName>
    </recommendedName>
</protein>
<organism evidence="2 3">
    <name type="scientific">Sphingomonas floccifaciens</name>
    <dbReference type="NCBI Taxonomy" id="1844115"/>
    <lineage>
        <taxon>Bacteria</taxon>
        <taxon>Pseudomonadati</taxon>
        <taxon>Pseudomonadota</taxon>
        <taxon>Alphaproteobacteria</taxon>
        <taxon>Sphingomonadales</taxon>
        <taxon>Sphingomonadaceae</taxon>
        <taxon>Sphingomonas</taxon>
    </lineage>
</organism>
<gene>
    <name evidence="2" type="ORF">ACFSC3_15200</name>
</gene>
<evidence type="ECO:0000256" key="1">
    <source>
        <dbReference type="SAM" id="SignalP"/>
    </source>
</evidence>
<evidence type="ECO:0000313" key="2">
    <source>
        <dbReference type="EMBL" id="MFD1788911.1"/>
    </source>
</evidence>
<comment type="caution">
    <text evidence="2">The sequence shown here is derived from an EMBL/GenBank/DDBJ whole genome shotgun (WGS) entry which is preliminary data.</text>
</comment>
<feature type="chain" id="PRO_5047423125" description="Secreted protein" evidence="1">
    <location>
        <begin position="19"/>
        <end position="133"/>
    </location>
</feature>
<reference evidence="3" key="1">
    <citation type="journal article" date="2019" name="Int. J. Syst. Evol. Microbiol.">
        <title>The Global Catalogue of Microorganisms (GCM) 10K type strain sequencing project: providing services to taxonomists for standard genome sequencing and annotation.</title>
        <authorList>
            <consortium name="The Broad Institute Genomics Platform"/>
            <consortium name="The Broad Institute Genome Sequencing Center for Infectious Disease"/>
            <person name="Wu L."/>
            <person name="Ma J."/>
        </authorList>
    </citation>
    <scope>NUCLEOTIDE SEQUENCE [LARGE SCALE GENOMIC DNA]</scope>
    <source>
        <strain evidence="3">Q85</strain>
    </source>
</reference>
<evidence type="ECO:0000313" key="3">
    <source>
        <dbReference type="Proteomes" id="UP001597283"/>
    </source>
</evidence>
<dbReference type="Proteomes" id="UP001597283">
    <property type="component" value="Unassembled WGS sequence"/>
</dbReference>
<dbReference type="EMBL" id="JBHUFC010000006">
    <property type="protein sequence ID" value="MFD1788911.1"/>
    <property type="molecule type" value="Genomic_DNA"/>
</dbReference>
<evidence type="ECO:0008006" key="4">
    <source>
        <dbReference type="Google" id="ProtNLM"/>
    </source>
</evidence>
<name>A0ABW4NFQ2_9SPHN</name>
<feature type="signal peptide" evidence="1">
    <location>
        <begin position="1"/>
        <end position="18"/>
    </location>
</feature>
<accession>A0ABW4NFQ2</accession>
<keyword evidence="3" id="KW-1185">Reference proteome</keyword>
<keyword evidence="1" id="KW-0732">Signal</keyword>
<proteinExistence type="predicted"/>
<sequence>MRLVLAVAIAAVPAAAYAQEQGSQPPQRIRSITIQPGEKCPESTASEVVVCAPPDQDQYRIPKALRDEPKTDVQSISQSVRMERVMEDNRRVLPGSCSPIGMNGQSGCGQKAAEAWIAEKRAIKNGQPVTPND</sequence>